<accession>A0A2A6CHD7</accession>
<evidence type="ECO:0000313" key="2">
    <source>
        <dbReference type="Proteomes" id="UP000005239"/>
    </source>
</evidence>
<reference evidence="2" key="1">
    <citation type="journal article" date="2008" name="Nat. Genet.">
        <title>The Pristionchus pacificus genome provides a unique perspective on nematode lifestyle and parasitism.</title>
        <authorList>
            <person name="Dieterich C."/>
            <person name="Clifton S.W."/>
            <person name="Schuster L.N."/>
            <person name="Chinwalla A."/>
            <person name="Delehaunty K."/>
            <person name="Dinkelacker I."/>
            <person name="Fulton L."/>
            <person name="Fulton R."/>
            <person name="Godfrey J."/>
            <person name="Minx P."/>
            <person name="Mitreva M."/>
            <person name="Roeseler W."/>
            <person name="Tian H."/>
            <person name="Witte H."/>
            <person name="Yang S.P."/>
            <person name="Wilson R.K."/>
            <person name="Sommer R.J."/>
        </authorList>
    </citation>
    <scope>NUCLEOTIDE SEQUENCE [LARGE SCALE GENOMIC DNA]</scope>
    <source>
        <strain evidence="2">PS312</strain>
    </source>
</reference>
<dbReference type="Gene3D" id="3.30.710.10">
    <property type="entry name" value="Potassium Channel Kv1.1, Chain A"/>
    <property type="match status" value="6"/>
</dbReference>
<dbReference type="InterPro" id="IPR002083">
    <property type="entry name" value="MATH/TRAF_dom"/>
</dbReference>
<dbReference type="SUPFAM" id="SSF54695">
    <property type="entry name" value="POZ domain"/>
    <property type="match status" value="6"/>
</dbReference>
<dbReference type="PANTHER" id="PTHR22744:SF14">
    <property type="entry name" value="BTB DOMAIN-CONTAINING PROTEIN-RELATED"/>
    <property type="match status" value="1"/>
</dbReference>
<dbReference type="Pfam" id="PF00651">
    <property type="entry name" value="BTB"/>
    <property type="match status" value="6"/>
</dbReference>
<dbReference type="CDD" id="cd18186">
    <property type="entry name" value="BTB_POZ_ZBTB_KLHL-like"/>
    <property type="match status" value="5"/>
</dbReference>
<proteinExistence type="predicted"/>
<dbReference type="Pfam" id="PF00917">
    <property type="entry name" value="MATH"/>
    <property type="match status" value="1"/>
</dbReference>
<dbReference type="EnsemblMetazoa" id="PPA14422.1">
    <property type="protein sequence ID" value="PPA14422.1"/>
    <property type="gene ID" value="WBGene00103976"/>
</dbReference>
<dbReference type="InterPro" id="IPR000210">
    <property type="entry name" value="BTB/POZ_dom"/>
</dbReference>
<evidence type="ECO:0000313" key="1">
    <source>
        <dbReference type="EnsemblMetazoa" id="PPA14422.1"/>
    </source>
</evidence>
<dbReference type="Proteomes" id="UP000005239">
    <property type="component" value="Unassembled WGS sequence"/>
</dbReference>
<gene>
    <name evidence="1" type="primary">WBGene00103976</name>
</gene>
<dbReference type="PROSITE" id="PS50097">
    <property type="entry name" value="BTB"/>
    <property type="match status" value="6"/>
</dbReference>
<keyword evidence="2" id="KW-1185">Reference proteome</keyword>
<name>A0A2A6CHD7_PRIPA</name>
<organism evidence="1 2">
    <name type="scientific">Pristionchus pacificus</name>
    <name type="common">Parasitic nematode worm</name>
    <dbReference type="NCBI Taxonomy" id="54126"/>
    <lineage>
        <taxon>Eukaryota</taxon>
        <taxon>Metazoa</taxon>
        <taxon>Ecdysozoa</taxon>
        <taxon>Nematoda</taxon>
        <taxon>Chromadorea</taxon>
        <taxon>Rhabditida</taxon>
        <taxon>Rhabditina</taxon>
        <taxon>Diplogasteromorpha</taxon>
        <taxon>Diplogasteroidea</taxon>
        <taxon>Neodiplogasteridae</taxon>
        <taxon>Pristionchus</taxon>
    </lineage>
</organism>
<protein>
    <submittedName>
        <fullName evidence="1">BTB domain-containing protein</fullName>
    </submittedName>
</protein>
<accession>A0A8R1YG30</accession>
<dbReference type="SMART" id="SM00225">
    <property type="entry name" value="BTB"/>
    <property type="match status" value="6"/>
</dbReference>
<dbReference type="InterPro" id="IPR011333">
    <property type="entry name" value="SKP1/BTB/POZ_sf"/>
</dbReference>
<dbReference type="PANTHER" id="PTHR22744">
    <property type="entry name" value="HELIX LOOP HELIX PROTEIN 21-RELATED"/>
    <property type="match status" value="1"/>
</dbReference>
<reference evidence="1" key="2">
    <citation type="submission" date="2022-06" db="UniProtKB">
        <authorList>
            <consortium name="EnsemblMetazoa"/>
        </authorList>
    </citation>
    <scope>IDENTIFICATION</scope>
    <source>
        <strain evidence="1">PS312</strain>
    </source>
</reference>
<sequence length="1724" mass="201387">MRLRLEMFEQERMSPPPWWARKESTTISMVVEEWKEGQTEQFSAVHRINGYPWRLRFCEKYIGSGSVEMLCDKSNETERWMCTAKIKPLFNNLTDRERDELEVLKAFTPQETHSFNSWDKTSQAVNISSVLGVTVRRGFVRNMNPPRIQRNLYKIRNIYPGRLLEVEIELDTDGEKWGHRPILNPLELLDGILVIGEEKKKINSLASQSSFFDRLFFGDFKEKNMSEIAIGDVEHEEFSNLLKIIYRLEGISLTDENVCKVLQLADRFDIQLVLEEMFPTPVKSKREYTKISMVVEEWGEDQTEQVSAVHRISGYPWRLRLIKGSITELKTGVHRGQVDLICDKSDEAELWWCTAAIKSPFHKYTDSHSFKSWISHTHCHRIPVSSQIAATVEVEARILEVEISLNNNGEIWNLRPTLDPFEPRDGILVIGEEKKKVHVHKRSLASVSPFFDRLFFGDFMEKNMSEIPIEDVEYKIVKDRVVSYLLSPSSFNIDIHQKLLISEQYHLPFLMERIIARYSIYMLKELIDSTVWDQISRKTAQVVVKKFADDTDSDKYSKISMVVEKWEKGQFEQFSAVHRISGYPWRLRLYGDWIERDIELQCCKSDEAELWTCYAKIKSPLSYFSHTKRRSFKSWSTKTHHKRMTVKPEANDELMTTGSLLEVEIAVSSVHGDKWRSRPILDSVEFRDGILVIGKEKKKINVNKASLFFDRLFFGEFKEKDMDEITIEDVEYEEFCVLFKFIYRLDGISLTDENLHKILQLADRFDLKIVKDVCVSYLLSSSSSLSIHQRLLIAEKNNLNMLKFRSIQMYTQLLKELLILRYTPHRLNELMNSPELESLSKETTKLLLKQSCKFVNSYDNSDNESNFSETESAEFGREKNVYSSSEENERIHDDLDGCRTVDERRLVIVRRYGSRRDVELVCDKSNEAELWMCKPKIKNSPYLSFPKFQEKPTFSSWGTRNAELEVKYGHYSKIKTVGTVLEVDIELMDDDGEKWRPRPILDLHQRLDVILVIGKDKRKISVNKASLASLSSFFDRLFFGDFKEKNMREITIGDVEHEEFCKLISIIYRLDGIALSDANVFKVLQLADRFDLKIVEDVCFNFLLSNSSSLPIHQKLLFAEENDLSFLKDGIISQYTSRDLRDLMESPEWDAISKETNKALMKRCCDLNPRRFRWWWTSGRRARRLRLFQYDRERRFEVICDKSTEAELWWCIATIKSSTHESYMRVHFMSWYKGSQSKRFYYRRITEGMRLEVDIVTEFDGATMRTRPILDPFKQRNGIIVTDGVNIHVDKKSLASQSPFFDRLFFGSFKEKKMRKVPLGDVQAELIYRLDGASLSDENVHRVLELVDRYDLKIVEDRVVSFLLSEYSLISIHKKLLMSEQYNISFLKEQIISRYSVRLLGELSKSTVWDQLSKETIKAIAKQSPLSISMVVEKWKEGQTEQFSTVHRIDGFPWRLRLFRKQKRLEVICDKAVEAELWWCTATLRATFHVPAGFAGTYTKLSEKVEHTFKSWHKSSERKSFAHYNYSEGMCVEVEVVTGTGTSVFRERPILDPFSQRDGILVIDGAKIHSLASQSSFFDRLFNGDFKEKDMAEIPLGDVQAEEFSNVLKLMYRMDGASLTDENVHRVMEIVDRFDLKIVGDRVVSYLLSDCSLISIHEKLLIAEQYKIPFLKRRLITRYSPSKLRKLSESAVWDQLSKETTKAIVQKCCPDSDSDYSFSSDSDE</sequence>